<dbReference type="RefSeq" id="WP_347308024.1">
    <property type="nucleotide sequence ID" value="NZ_JBAJEX010000004.1"/>
</dbReference>
<dbReference type="SUPFAM" id="SSF48150">
    <property type="entry name" value="DNA-glycosylase"/>
    <property type="match status" value="1"/>
</dbReference>
<name>A0ABV0EHP1_9BURK</name>
<keyword evidence="1" id="KW-0326">Glycosidase</keyword>
<comment type="caution">
    <text evidence="1">The sequence shown here is derived from an EMBL/GenBank/DDBJ whole genome shotgun (WGS) entry which is preliminary data.</text>
</comment>
<protein>
    <submittedName>
        <fullName evidence="1">DNA-3-methyladenine glycosylase I</fullName>
        <ecNumber evidence="1">3.2.2.20</ecNumber>
    </submittedName>
</protein>
<dbReference type="Gene3D" id="1.10.340.30">
    <property type="entry name" value="Hypothetical protein, domain 2"/>
    <property type="match status" value="1"/>
</dbReference>
<evidence type="ECO:0000313" key="2">
    <source>
        <dbReference type="Proteomes" id="UP001482231"/>
    </source>
</evidence>
<dbReference type="EC" id="3.2.2.20" evidence="1"/>
<dbReference type="Pfam" id="PF03352">
    <property type="entry name" value="Adenine_glyco"/>
    <property type="match status" value="1"/>
</dbReference>
<dbReference type="PANTHER" id="PTHR30037:SF4">
    <property type="entry name" value="DNA-3-METHYLADENINE GLYCOSYLASE I"/>
    <property type="match status" value="1"/>
</dbReference>
<dbReference type="PANTHER" id="PTHR30037">
    <property type="entry name" value="DNA-3-METHYLADENINE GLYCOSYLASE 1"/>
    <property type="match status" value="1"/>
</dbReference>
<dbReference type="EMBL" id="JBAJEX010000004">
    <property type="protein sequence ID" value="MEO1766914.1"/>
    <property type="molecule type" value="Genomic_DNA"/>
</dbReference>
<dbReference type="InterPro" id="IPR011257">
    <property type="entry name" value="DNA_glycosylase"/>
</dbReference>
<dbReference type="InterPro" id="IPR004597">
    <property type="entry name" value="Tag"/>
</dbReference>
<dbReference type="Proteomes" id="UP001482231">
    <property type="component" value="Unassembled WGS sequence"/>
</dbReference>
<sequence length="202" mass="22599">MKSSTAPNTEARRCGWCGTDPLYIAYHDSEWGVPSFDDAHLFEMLILEGQQAGLSWLTILKKRAALREALAGFDPQRLARFTAADIERLLDNPGIVRNRAKLQAAVTNARAFLELAAHEGGFAPFLWSFVEGRPVQNRFRRLVDIPTQTTVSRRLARALKQRGFQFVGPTMCYAYMQAVGLVNDHLVSCPRHEEVASLAPDI</sequence>
<keyword evidence="2" id="KW-1185">Reference proteome</keyword>
<dbReference type="InterPro" id="IPR052891">
    <property type="entry name" value="DNA-3mA_glycosylase"/>
</dbReference>
<organism evidence="1 2">
    <name type="scientific">Thiobacter aerophilum</name>
    <dbReference type="NCBI Taxonomy" id="3121275"/>
    <lineage>
        <taxon>Bacteria</taxon>
        <taxon>Pseudomonadati</taxon>
        <taxon>Pseudomonadota</taxon>
        <taxon>Betaproteobacteria</taxon>
        <taxon>Burkholderiales</taxon>
        <taxon>Thiobacteraceae</taxon>
        <taxon>Thiobacter</taxon>
    </lineage>
</organism>
<dbReference type="InterPro" id="IPR005019">
    <property type="entry name" value="Adenine_glyco"/>
</dbReference>
<evidence type="ECO:0000313" key="1">
    <source>
        <dbReference type="EMBL" id="MEO1766914.1"/>
    </source>
</evidence>
<keyword evidence="1" id="KW-0378">Hydrolase</keyword>
<gene>
    <name evidence="1" type="ORF">V6E02_06785</name>
</gene>
<dbReference type="GO" id="GO:0008725">
    <property type="term" value="F:DNA-3-methyladenine glycosylase activity"/>
    <property type="evidence" value="ECO:0007669"/>
    <property type="project" value="UniProtKB-EC"/>
</dbReference>
<accession>A0ABV0EHP1</accession>
<dbReference type="NCBIfam" id="TIGR00624">
    <property type="entry name" value="tag"/>
    <property type="match status" value="1"/>
</dbReference>
<proteinExistence type="predicted"/>
<reference evidence="1 2" key="1">
    <citation type="submission" date="2024-02" db="EMBL/GenBank/DDBJ databases">
        <title>New thermophilic sulfur-oxidizing bacteria from a hot springs of the Uzon caldera (Kamchatka, Russia).</title>
        <authorList>
            <person name="Dukat A.M."/>
            <person name="Elcheninov A.G."/>
            <person name="Frolov E.N."/>
        </authorList>
    </citation>
    <scope>NUCLEOTIDE SEQUENCE [LARGE SCALE GENOMIC DNA]</scope>
    <source>
        <strain evidence="1 2">AK1</strain>
    </source>
</reference>